<feature type="transmembrane region" description="Helical" evidence="3">
    <location>
        <begin position="426"/>
        <end position="449"/>
    </location>
</feature>
<comment type="catalytic activity">
    <reaction evidence="1">
        <text>a phosphate monoester + H2O = an alcohol + phosphate</text>
        <dbReference type="Rhea" id="RHEA:15017"/>
        <dbReference type="ChEBI" id="CHEBI:15377"/>
        <dbReference type="ChEBI" id="CHEBI:30879"/>
        <dbReference type="ChEBI" id="CHEBI:43474"/>
        <dbReference type="ChEBI" id="CHEBI:67140"/>
        <dbReference type="EC" id="3.1.3.2"/>
    </reaction>
</comment>
<dbReference type="Gene3D" id="1.20.1250.20">
    <property type="entry name" value="MFS general substrate transporter like domains"/>
    <property type="match status" value="1"/>
</dbReference>
<dbReference type="PANTHER" id="PTHR11567">
    <property type="entry name" value="ACID PHOSPHATASE-RELATED"/>
    <property type="match status" value="1"/>
</dbReference>
<comment type="similarity">
    <text evidence="2">Belongs to the histidine acid phosphatase family.</text>
</comment>
<evidence type="ECO:0000313" key="5">
    <source>
        <dbReference type="Proteomes" id="UP000728032"/>
    </source>
</evidence>
<dbReference type="Pfam" id="PF00328">
    <property type="entry name" value="His_Phos_2"/>
    <property type="match status" value="1"/>
</dbReference>
<dbReference type="PANTHER" id="PTHR11567:SF210">
    <property type="entry name" value="ACID PHOSPHATASE 5-RELATED"/>
    <property type="match status" value="1"/>
</dbReference>
<keyword evidence="3" id="KW-0812">Transmembrane</keyword>
<organism evidence="4">
    <name type="scientific">Oppiella nova</name>
    <dbReference type="NCBI Taxonomy" id="334625"/>
    <lineage>
        <taxon>Eukaryota</taxon>
        <taxon>Metazoa</taxon>
        <taxon>Ecdysozoa</taxon>
        <taxon>Arthropoda</taxon>
        <taxon>Chelicerata</taxon>
        <taxon>Arachnida</taxon>
        <taxon>Acari</taxon>
        <taxon>Acariformes</taxon>
        <taxon>Sarcoptiformes</taxon>
        <taxon>Oribatida</taxon>
        <taxon>Brachypylina</taxon>
        <taxon>Oppioidea</taxon>
        <taxon>Oppiidae</taxon>
        <taxon>Oppiella</taxon>
    </lineage>
</organism>
<reference evidence="4" key="1">
    <citation type="submission" date="2020-11" db="EMBL/GenBank/DDBJ databases">
        <authorList>
            <person name="Tran Van P."/>
        </authorList>
    </citation>
    <scope>NUCLEOTIDE SEQUENCE</scope>
</reference>
<evidence type="ECO:0000256" key="3">
    <source>
        <dbReference type="SAM" id="Phobius"/>
    </source>
</evidence>
<dbReference type="SUPFAM" id="SSF53254">
    <property type="entry name" value="Phosphoglycerate mutase-like"/>
    <property type="match status" value="1"/>
</dbReference>
<dbReference type="EMBL" id="CAJPVJ010002927">
    <property type="protein sequence ID" value="CAG2166984.1"/>
    <property type="molecule type" value="Genomic_DNA"/>
</dbReference>
<keyword evidence="3" id="KW-1133">Transmembrane helix</keyword>
<dbReference type="InterPro" id="IPR050645">
    <property type="entry name" value="Histidine_acid_phosphatase"/>
</dbReference>
<dbReference type="PROSITE" id="PS00778">
    <property type="entry name" value="HIS_ACID_PHOSPHAT_2"/>
    <property type="match status" value="1"/>
</dbReference>
<dbReference type="CDD" id="cd07061">
    <property type="entry name" value="HP_HAP_like"/>
    <property type="match status" value="1"/>
</dbReference>
<dbReference type="GO" id="GO:0003993">
    <property type="term" value="F:acid phosphatase activity"/>
    <property type="evidence" value="ECO:0007669"/>
    <property type="project" value="UniProtKB-EC"/>
</dbReference>
<dbReference type="InterPro" id="IPR036259">
    <property type="entry name" value="MFS_trans_sf"/>
</dbReference>
<accession>A0A7R9QKS5</accession>
<sequence length="696" mass="79142">MYIKTVSKILTVLSTICSLLPPQSVHSWKGHDISTLQLLQVVHRHGDRAITKIYDKDPFKDLDTYWPEGLAELSQQGRYRCYKLGENIRDTYQSYLGAKYSPREVYARSSAKSRCLDSINTLLAGLYPPINVSYQWNVGSNAPLGEKWQPIPVYTYPMERMNDDRLLRTDDPCPAADKAIDELFNEPEVLQAMERESKLLGELNETMGANIRNILDAKNTYDHLWVEWERGYNWSSAEIWSPEYEQNIFTALKPLAELLWFQEWNSSLVQRLKGGPLIEELVKNFRNSVTNSALNSGHRIFVYSTHDAMIAVVMHALKVWNHVIIPYSSTLLFELHKTLGTGAGEGYFVRLYYYNETLDADRSPYLLDLPDCDDQTDCPFDKKGGLYNRQSGLLYKRYLNRQLTASLLLVFASVSMALLPQSPNIWLFYVSAWIIGLGTGNWNSIMNVWLIEMWRDRSAPVLQFIQFGFGMGTIVSPLLLKPHLLGDGRAGSHTLIVGLGYGCRSLSTGAYKLYVIPVALLIMFIIKPYQLCPDNLPDNSKISETKLFDRAESPRKFGILYSPLRLTAGKSAEMVSITALSYTIGRGISIFISMKVRPQYMIAYHFVILYLSMSILIIWGQYSLPVLYATNVCIGLGLSALFPAMFAYLEHYIVITDTIGTYCMLVAELISLFNPYMLGLMVERHAVIVIFTLTRI</sequence>
<protein>
    <submittedName>
        <fullName evidence="4">Uncharacterized protein</fullName>
    </submittedName>
</protein>
<dbReference type="InterPro" id="IPR000560">
    <property type="entry name" value="His_Pase_clade-2"/>
</dbReference>
<dbReference type="EMBL" id="OC917752">
    <property type="protein sequence ID" value="CAD7647908.1"/>
    <property type="molecule type" value="Genomic_DNA"/>
</dbReference>
<evidence type="ECO:0000256" key="1">
    <source>
        <dbReference type="ARBA" id="ARBA00000032"/>
    </source>
</evidence>
<evidence type="ECO:0000313" key="4">
    <source>
        <dbReference type="EMBL" id="CAD7647908.1"/>
    </source>
</evidence>
<keyword evidence="5" id="KW-1185">Reference proteome</keyword>
<dbReference type="SUPFAM" id="SSF103473">
    <property type="entry name" value="MFS general substrate transporter"/>
    <property type="match status" value="1"/>
</dbReference>
<dbReference type="AlphaFoldDB" id="A0A7R9QKS5"/>
<feature type="transmembrane region" description="Helical" evidence="3">
    <location>
        <begin position="398"/>
        <end position="419"/>
    </location>
</feature>
<feature type="transmembrane region" description="Helical" evidence="3">
    <location>
        <begin position="601"/>
        <end position="622"/>
    </location>
</feature>
<evidence type="ECO:0000256" key="2">
    <source>
        <dbReference type="ARBA" id="ARBA00005375"/>
    </source>
</evidence>
<dbReference type="InterPro" id="IPR033379">
    <property type="entry name" value="Acid_Pase_AS"/>
</dbReference>
<feature type="transmembrane region" description="Helical" evidence="3">
    <location>
        <begin position="461"/>
        <end position="480"/>
    </location>
</feature>
<name>A0A7R9QKS5_9ACAR</name>
<dbReference type="OrthoDB" id="5821688at2759"/>
<feature type="transmembrane region" description="Helical" evidence="3">
    <location>
        <begin position="628"/>
        <end position="649"/>
    </location>
</feature>
<proteinExistence type="inferred from homology"/>
<keyword evidence="3" id="KW-0472">Membrane</keyword>
<feature type="transmembrane region" description="Helical" evidence="3">
    <location>
        <begin position="513"/>
        <end position="531"/>
    </location>
</feature>
<dbReference type="Gene3D" id="3.40.50.1240">
    <property type="entry name" value="Phosphoglycerate mutase-like"/>
    <property type="match status" value="1"/>
</dbReference>
<dbReference type="InterPro" id="IPR029033">
    <property type="entry name" value="His_PPase_superfam"/>
</dbReference>
<gene>
    <name evidence="4" type="ORF">ONB1V03_LOCUS6499</name>
</gene>
<dbReference type="Proteomes" id="UP000728032">
    <property type="component" value="Unassembled WGS sequence"/>
</dbReference>